<feature type="transmembrane region" description="Helical" evidence="7">
    <location>
        <begin position="74"/>
        <end position="99"/>
    </location>
</feature>
<protein>
    <submittedName>
        <fullName evidence="8">Cobalt transporter</fullName>
    </submittedName>
</protein>
<dbReference type="InterPro" id="IPR002751">
    <property type="entry name" value="CbiM/NikMN"/>
</dbReference>
<keyword evidence="9" id="KW-1185">Reference proteome</keyword>
<reference evidence="9" key="1">
    <citation type="submission" date="2017-10" db="EMBL/GenBank/DDBJ databases">
        <authorList>
            <person name="Kravchenko I.K."/>
            <person name="Grouzdev D.S."/>
        </authorList>
    </citation>
    <scope>NUCLEOTIDE SEQUENCE [LARGE SCALE GENOMIC DNA]</scope>
    <source>
        <strain evidence="9">B2</strain>
    </source>
</reference>
<name>A0A2B8BI09_9PROT</name>
<dbReference type="Pfam" id="PF01891">
    <property type="entry name" value="CbiM"/>
    <property type="match status" value="1"/>
</dbReference>
<feature type="transmembrane region" description="Helical" evidence="7">
    <location>
        <begin position="149"/>
        <end position="169"/>
    </location>
</feature>
<dbReference type="AlphaFoldDB" id="A0A2B8BI09"/>
<evidence type="ECO:0000313" key="9">
    <source>
        <dbReference type="Proteomes" id="UP000225379"/>
    </source>
</evidence>
<comment type="subcellular location">
    <subcellularLocation>
        <location evidence="1">Cell membrane</location>
        <topology evidence="1">Multi-pass membrane protein</topology>
    </subcellularLocation>
</comment>
<feature type="transmembrane region" description="Helical" evidence="7">
    <location>
        <begin position="44"/>
        <end position="62"/>
    </location>
</feature>
<keyword evidence="3" id="KW-1003">Cell membrane</keyword>
<evidence type="ECO:0000256" key="7">
    <source>
        <dbReference type="SAM" id="Phobius"/>
    </source>
</evidence>
<dbReference type="GO" id="GO:0000041">
    <property type="term" value="P:transition metal ion transport"/>
    <property type="evidence" value="ECO:0007669"/>
    <property type="project" value="InterPro"/>
</dbReference>
<accession>A0A2B8BI09</accession>
<feature type="transmembrane region" description="Helical" evidence="7">
    <location>
        <begin position="12"/>
        <end position="32"/>
    </location>
</feature>
<organism evidence="8 9">
    <name type="scientific">Azospirillum palustre</name>
    <dbReference type="NCBI Taxonomy" id="2044885"/>
    <lineage>
        <taxon>Bacteria</taxon>
        <taxon>Pseudomonadati</taxon>
        <taxon>Pseudomonadota</taxon>
        <taxon>Alphaproteobacteria</taxon>
        <taxon>Rhodospirillales</taxon>
        <taxon>Azospirillaceae</taxon>
        <taxon>Azospirillum</taxon>
    </lineage>
</organism>
<keyword evidence="2" id="KW-0813">Transport</keyword>
<dbReference type="GO" id="GO:0005886">
    <property type="term" value="C:plasma membrane"/>
    <property type="evidence" value="ECO:0007669"/>
    <property type="project" value="UniProtKB-SubCell"/>
</dbReference>
<sequence length="226" mass="23643">MHIEPGVVDGAKILLSYATAAGAFALAGKMALDTIHSNGGAVSLGLRSLITTALVFCFFEVLPHHPVGVSEVHLILGSTLLLLFGSGAAAIGLAAGLLIQGVFFAPFDLPQYGMNVTTLLVPLWGISLLAKRIVPAATPYVELKYSQALALSTAYQGGIVAWVAFWAIYGHGFTAENLAEVGSFGVAYMSVIIIEPLADLAVLAAAKALHRYSQGPLFNQRLHQGA</sequence>
<evidence type="ECO:0000313" key="8">
    <source>
        <dbReference type="EMBL" id="PGH57188.1"/>
    </source>
</evidence>
<evidence type="ECO:0000256" key="4">
    <source>
        <dbReference type="ARBA" id="ARBA00022692"/>
    </source>
</evidence>
<evidence type="ECO:0000256" key="3">
    <source>
        <dbReference type="ARBA" id="ARBA00022475"/>
    </source>
</evidence>
<feature type="transmembrane region" description="Helical" evidence="7">
    <location>
        <begin position="181"/>
        <end position="206"/>
    </location>
</feature>
<comment type="caution">
    <text evidence="8">The sequence shown here is derived from an EMBL/GenBank/DDBJ whole genome shotgun (WGS) entry which is preliminary data.</text>
</comment>
<keyword evidence="6 7" id="KW-0472">Membrane</keyword>
<proteinExistence type="predicted"/>
<dbReference type="EMBL" id="PDKW01000040">
    <property type="protein sequence ID" value="PGH57188.1"/>
    <property type="molecule type" value="Genomic_DNA"/>
</dbReference>
<keyword evidence="5 7" id="KW-1133">Transmembrane helix</keyword>
<gene>
    <name evidence="8" type="ORF">CRT60_11995</name>
</gene>
<evidence type="ECO:0000256" key="5">
    <source>
        <dbReference type="ARBA" id="ARBA00022989"/>
    </source>
</evidence>
<dbReference type="OrthoDB" id="4710659at2"/>
<dbReference type="Gene3D" id="1.10.1760.20">
    <property type="match status" value="1"/>
</dbReference>
<evidence type="ECO:0000256" key="2">
    <source>
        <dbReference type="ARBA" id="ARBA00022448"/>
    </source>
</evidence>
<dbReference type="RefSeq" id="WP_098736639.1">
    <property type="nucleotide sequence ID" value="NZ_PDKW01000040.1"/>
</dbReference>
<feature type="transmembrane region" description="Helical" evidence="7">
    <location>
        <begin position="111"/>
        <end position="129"/>
    </location>
</feature>
<evidence type="ECO:0000256" key="1">
    <source>
        <dbReference type="ARBA" id="ARBA00004651"/>
    </source>
</evidence>
<keyword evidence="4 7" id="KW-0812">Transmembrane</keyword>
<dbReference type="Proteomes" id="UP000225379">
    <property type="component" value="Unassembled WGS sequence"/>
</dbReference>
<evidence type="ECO:0000256" key="6">
    <source>
        <dbReference type="ARBA" id="ARBA00023136"/>
    </source>
</evidence>